<organism evidence="2 3">
    <name type="scientific">Teichococcus globiformis</name>
    <dbReference type="NCBI Taxonomy" id="2307229"/>
    <lineage>
        <taxon>Bacteria</taxon>
        <taxon>Pseudomonadati</taxon>
        <taxon>Pseudomonadota</taxon>
        <taxon>Alphaproteobacteria</taxon>
        <taxon>Acetobacterales</taxon>
        <taxon>Roseomonadaceae</taxon>
        <taxon>Roseomonas</taxon>
    </lineage>
</organism>
<dbReference type="Gene3D" id="2.170.150.40">
    <property type="entry name" value="Domain of unknown function (DUF427)"/>
    <property type="match status" value="1"/>
</dbReference>
<comment type="caution">
    <text evidence="2">The sequence shown here is derived from an EMBL/GenBank/DDBJ whole genome shotgun (WGS) entry which is preliminary data.</text>
</comment>
<keyword evidence="3" id="KW-1185">Reference proteome</keyword>
<name>A0ABV7G0G7_9PROT</name>
<dbReference type="Proteomes" id="UP001595593">
    <property type="component" value="Unassembled WGS sequence"/>
</dbReference>
<dbReference type="PANTHER" id="PTHR34310">
    <property type="entry name" value="DUF427 DOMAIN PROTEIN (AFU_ORTHOLOGUE AFUA_3G02220)"/>
    <property type="match status" value="1"/>
</dbReference>
<proteinExistence type="predicted"/>
<dbReference type="PANTHER" id="PTHR34310:SF9">
    <property type="entry name" value="BLR5716 PROTEIN"/>
    <property type="match status" value="1"/>
</dbReference>
<protein>
    <submittedName>
        <fullName evidence="2">DUF427 domain-containing protein</fullName>
    </submittedName>
</protein>
<evidence type="ECO:0000313" key="2">
    <source>
        <dbReference type="EMBL" id="MFC3124910.1"/>
    </source>
</evidence>
<reference evidence="3" key="1">
    <citation type="journal article" date="2019" name="Int. J. Syst. Evol. Microbiol.">
        <title>The Global Catalogue of Microorganisms (GCM) 10K type strain sequencing project: providing services to taxonomists for standard genome sequencing and annotation.</title>
        <authorList>
            <consortium name="The Broad Institute Genomics Platform"/>
            <consortium name="The Broad Institute Genome Sequencing Center for Infectious Disease"/>
            <person name="Wu L."/>
            <person name="Ma J."/>
        </authorList>
    </citation>
    <scope>NUCLEOTIDE SEQUENCE [LARGE SCALE GENOMIC DNA]</scope>
    <source>
        <strain evidence="3">KCTC 52094</strain>
    </source>
</reference>
<dbReference type="EMBL" id="JBHRTN010000008">
    <property type="protein sequence ID" value="MFC3124910.1"/>
    <property type="molecule type" value="Genomic_DNA"/>
</dbReference>
<gene>
    <name evidence="2" type="ORF">ACFOD4_07555</name>
</gene>
<dbReference type="InterPro" id="IPR038694">
    <property type="entry name" value="DUF427_sf"/>
</dbReference>
<sequence length="135" mass="14954">MAGRDDGAEPSDTVPRITITPCHECVIVSAGGRTVAESCAALVLREGDYPPVFYIPRSDVRMTLLSRSELVTHCPHKGQATHFSIAPGGDRGLNAAWSYEAPLRQVCMIRDHLAFYPDRVDSIATRPRHERSMRH</sequence>
<accession>A0ABV7G0G7</accession>
<evidence type="ECO:0000259" key="1">
    <source>
        <dbReference type="Pfam" id="PF04248"/>
    </source>
</evidence>
<feature type="domain" description="DUF427" evidence="1">
    <location>
        <begin position="28"/>
        <end position="118"/>
    </location>
</feature>
<dbReference type="InterPro" id="IPR007361">
    <property type="entry name" value="DUF427"/>
</dbReference>
<dbReference type="RefSeq" id="WP_379595335.1">
    <property type="nucleotide sequence ID" value="NZ_JBHRTN010000008.1"/>
</dbReference>
<dbReference type="Pfam" id="PF04248">
    <property type="entry name" value="NTP_transf_9"/>
    <property type="match status" value="1"/>
</dbReference>
<evidence type="ECO:0000313" key="3">
    <source>
        <dbReference type="Proteomes" id="UP001595593"/>
    </source>
</evidence>